<evidence type="ECO:0000256" key="10">
    <source>
        <dbReference type="ARBA" id="ARBA00023237"/>
    </source>
</evidence>
<dbReference type="PANTHER" id="PTHR32552:SF81">
    <property type="entry name" value="TONB-DEPENDENT OUTER MEMBRANE RECEPTOR"/>
    <property type="match status" value="1"/>
</dbReference>
<evidence type="ECO:0000256" key="13">
    <source>
        <dbReference type="SAM" id="MobiDB-lite"/>
    </source>
</evidence>
<keyword evidence="17" id="KW-0675">Receptor</keyword>
<keyword evidence="5 11" id="KW-0812">Transmembrane</keyword>
<evidence type="ECO:0000256" key="11">
    <source>
        <dbReference type="PROSITE-ProRule" id="PRU01360"/>
    </source>
</evidence>
<proteinExistence type="inferred from homology"/>
<keyword evidence="2 11" id="KW-0813">Transport</keyword>
<dbReference type="Pfam" id="PF07715">
    <property type="entry name" value="Plug"/>
    <property type="match status" value="1"/>
</dbReference>
<keyword evidence="4" id="KW-0410">Iron transport</keyword>
<evidence type="ECO:0000256" key="5">
    <source>
        <dbReference type="ARBA" id="ARBA00022692"/>
    </source>
</evidence>
<evidence type="ECO:0000256" key="2">
    <source>
        <dbReference type="ARBA" id="ARBA00022448"/>
    </source>
</evidence>
<keyword evidence="3 11" id="KW-1134">Transmembrane beta strand</keyword>
<dbReference type="InterPro" id="IPR036942">
    <property type="entry name" value="Beta-barrel_TonB_sf"/>
</dbReference>
<keyword evidence="6" id="KW-0408">Iron</keyword>
<feature type="domain" description="TonB-dependent receptor-like beta-barrel" evidence="15">
    <location>
        <begin position="296"/>
        <end position="679"/>
    </location>
</feature>
<keyword evidence="14" id="KW-0732">Signal</keyword>
<evidence type="ECO:0000256" key="4">
    <source>
        <dbReference type="ARBA" id="ARBA00022496"/>
    </source>
</evidence>
<feature type="chain" id="PRO_5047221692" evidence="14">
    <location>
        <begin position="23"/>
        <end position="755"/>
    </location>
</feature>
<evidence type="ECO:0000256" key="12">
    <source>
        <dbReference type="RuleBase" id="RU003357"/>
    </source>
</evidence>
<dbReference type="InterPro" id="IPR039426">
    <property type="entry name" value="TonB-dep_rcpt-like"/>
</dbReference>
<evidence type="ECO:0000259" key="15">
    <source>
        <dbReference type="Pfam" id="PF00593"/>
    </source>
</evidence>
<keyword evidence="8 12" id="KW-0798">TonB box</keyword>
<keyword evidence="7" id="KW-0406">Ion transport</keyword>
<feature type="region of interest" description="Disordered" evidence="13">
    <location>
        <begin position="22"/>
        <end position="47"/>
    </location>
</feature>
<dbReference type="InterPro" id="IPR012910">
    <property type="entry name" value="Plug_dom"/>
</dbReference>
<evidence type="ECO:0000256" key="7">
    <source>
        <dbReference type="ARBA" id="ARBA00023065"/>
    </source>
</evidence>
<name>A0ABU9Y947_9SPHN</name>
<feature type="domain" description="TonB-dependent receptor plug" evidence="16">
    <location>
        <begin position="63"/>
        <end position="166"/>
    </location>
</feature>
<evidence type="ECO:0000256" key="3">
    <source>
        <dbReference type="ARBA" id="ARBA00022452"/>
    </source>
</evidence>
<evidence type="ECO:0000256" key="1">
    <source>
        <dbReference type="ARBA" id="ARBA00004571"/>
    </source>
</evidence>
<comment type="similarity">
    <text evidence="11 12">Belongs to the TonB-dependent receptor family.</text>
</comment>
<dbReference type="Gene3D" id="2.40.170.20">
    <property type="entry name" value="TonB-dependent receptor, beta-barrel domain"/>
    <property type="match status" value="1"/>
</dbReference>
<gene>
    <name evidence="17" type="ORF">ABC974_22080</name>
</gene>
<evidence type="ECO:0000256" key="14">
    <source>
        <dbReference type="SAM" id="SignalP"/>
    </source>
</evidence>
<dbReference type="PROSITE" id="PS52016">
    <property type="entry name" value="TONB_DEPENDENT_REC_3"/>
    <property type="match status" value="1"/>
</dbReference>
<comment type="caution">
    <text evidence="17">The sequence shown here is derived from an EMBL/GenBank/DDBJ whole genome shotgun (WGS) entry which is preliminary data.</text>
</comment>
<reference evidence="17 18" key="1">
    <citation type="submission" date="2024-05" db="EMBL/GenBank/DDBJ databases">
        <authorList>
            <person name="Liu Q."/>
            <person name="Xin Y.-H."/>
        </authorList>
    </citation>
    <scope>NUCLEOTIDE SEQUENCE [LARGE SCALE GENOMIC DNA]</scope>
    <source>
        <strain evidence="17 18">CGMCC 1.10181</strain>
    </source>
</reference>
<dbReference type="EMBL" id="JBDIME010000027">
    <property type="protein sequence ID" value="MEN2792336.1"/>
    <property type="molecule type" value="Genomic_DNA"/>
</dbReference>
<dbReference type="SUPFAM" id="SSF56935">
    <property type="entry name" value="Porins"/>
    <property type="match status" value="1"/>
</dbReference>
<evidence type="ECO:0000313" key="18">
    <source>
        <dbReference type="Proteomes" id="UP001419910"/>
    </source>
</evidence>
<evidence type="ECO:0000256" key="8">
    <source>
        <dbReference type="ARBA" id="ARBA00023077"/>
    </source>
</evidence>
<evidence type="ECO:0000256" key="9">
    <source>
        <dbReference type="ARBA" id="ARBA00023136"/>
    </source>
</evidence>
<evidence type="ECO:0000313" key="17">
    <source>
        <dbReference type="EMBL" id="MEN2792336.1"/>
    </source>
</evidence>
<dbReference type="Pfam" id="PF00593">
    <property type="entry name" value="TonB_dep_Rec_b-barrel"/>
    <property type="match status" value="1"/>
</dbReference>
<keyword evidence="18" id="KW-1185">Reference proteome</keyword>
<keyword evidence="10 11" id="KW-0998">Cell outer membrane</keyword>
<dbReference type="InterPro" id="IPR000531">
    <property type="entry name" value="Beta-barrel_TonB"/>
</dbReference>
<organism evidence="17 18">
    <name type="scientific">Sphingomonas oligophenolica</name>
    <dbReference type="NCBI Taxonomy" id="301154"/>
    <lineage>
        <taxon>Bacteria</taxon>
        <taxon>Pseudomonadati</taxon>
        <taxon>Pseudomonadota</taxon>
        <taxon>Alphaproteobacteria</taxon>
        <taxon>Sphingomonadales</taxon>
        <taxon>Sphingomonadaceae</taxon>
        <taxon>Sphingomonas</taxon>
    </lineage>
</organism>
<feature type="signal peptide" evidence="14">
    <location>
        <begin position="1"/>
        <end position="22"/>
    </location>
</feature>
<comment type="subcellular location">
    <subcellularLocation>
        <location evidence="1 11">Cell outer membrane</location>
        <topology evidence="1 11">Multi-pass membrane protein</topology>
    </subcellularLocation>
</comment>
<feature type="compositionally biased region" description="Basic and acidic residues" evidence="13">
    <location>
        <begin position="38"/>
        <end position="47"/>
    </location>
</feature>
<keyword evidence="9 11" id="KW-0472">Membrane</keyword>
<evidence type="ECO:0000256" key="6">
    <source>
        <dbReference type="ARBA" id="ARBA00023004"/>
    </source>
</evidence>
<accession>A0ABU9Y947</accession>
<dbReference type="RefSeq" id="WP_343890964.1">
    <property type="nucleotide sequence ID" value="NZ_BAAAEH010000036.1"/>
</dbReference>
<sequence>MKAKFLLSTACLLTTIAGAAQAQDRPGGTAGQQPATDSRSDGQEADTREIVIVARKQGETAIRAPATIAIADSQLVRSQNITSANQLTGIVPGVVTQQGTSGSSVAIRGMSSSSADPSIESSVPTYVDGVYFGRTRDLVMPIYDVDHIEVIKGTQSTLLGKNTSLGALSIVNRRPGKDFGYDLTYGHSFGIGGDQAQGAINMPIGGGFAIRAAALLNHEGGYVRNAYVGRYERQVREVSGRITLSGNVTSDGSIALIYQHDDRRLKGQYFEVLADPAGAITRRAGLLGQTNFEAVGNDVNYNGSDAVGADTVAGPLPFDNQVGNKATAILSFDLGGARLTSQSAYVEWKSLRDTDADFTRANLLDLRDGENNRVISQEVRLASDTARPFSYLVGAYYYHNDWTLNRILTGQSGGGVFPLVGFSNTNLNVRTDAISGFASARYAITDTLTFSAGIRYTHEDKTATYDRSSAGFFAAPTQSPAIPHTTAPKIGAGDIGGDLGVQWHPTASTMLYASWSRGTKSGGFQANPTTLAAAQFTEEVAYTTEVGAKVDLGRRGFATIAAFNTAVKGFQVGRTQVVAGLSQTVIGNADVLSRGAEASTSLRIVNGLWVDGNVVYDDSHFTKDFPAGATPLVAYAGMPLQRAPKWTAMGAVRYQGDLSSTVRLRARAAVNYSSEYDLQYRASDPLAPKSLEHAQIDASIALLHTGTGIEVAVIGTNLTDKRYAYFTSSISAGGSAYFGSLNRPRTVALQLSIRR</sequence>
<dbReference type="PANTHER" id="PTHR32552">
    <property type="entry name" value="FERRICHROME IRON RECEPTOR-RELATED"/>
    <property type="match status" value="1"/>
</dbReference>
<protein>
    <submittedName>
        <fullName evidence="17">TonB-dependent receptor</fullName>
    </submittedName>
</protein>
<evidence type="ECO:0000259" key="16">
    <source>
        <dbReference type="Pfam" id="PF07715"/>
    </source>
</evidence>
<dbReference type="Proteomes" id="UP001419910">
    <property type="component" value="Unassembled WGS sequence"/>
</dbReference>